<evidence type="ECO:0000256" key="1">
    <source>
        <dbReference type="SAM" id="MobiDB-lite"/>
    </source>
</evidence>
<dbReference type="PANTHER" id="PTHR36849">
    <property type="entry name" value="CYTOPLASMIC PROTEIN-RELATED"/>
    <property type="match status" value="1"/>
</dbReference>
<reference evidence="3" key="1">
    <citation type="journal article" date="2019" name="Int. J. Syst. Evol. Microbiol.">
        <title>The Global Catalogue of Microorganisms (GCM) 10K type strain sequencing project: providing services to taxonomists for standard genome sequencing and annotation.</title>
        <authorList>
            <consortium name="The Broad Institute Genomics Platform"/>
            <consortium name="The Broad Institute Genome Sequencing Center for Infectious Disease"/>
            <person name="Wu L."/>
            <person name="Ma J."/>
        </authorList>
    </citation>
    <scope>NUCLEOTIDE SEQUENCE [LARGE SCALE GENOMIC DNA]</scope>
    <source>
        <strain evidence="3">JCM 17021</strain>
    </source>
</reference>
<evidence type="ECO:0000313" key="3">
    <source>
        <dbReference type="Proteomes" id="UP001501803"/>
    </source>
</evidence>
<dbReference type="RefSeq" id="WP_345068699.1">
    <property type="nucleotide sequence ID" value="NZ_BAABCN010000012.1"/>
</dbReference>
<name>A0ABP7KXU3_9MICO</name>
<dbReference type="Proteomes" id="UP001501803">
    <property type="component" value="Unassembled WGS sequence"/>
</dbReference>
<dbReference type="InterPro" id="IPR052552">
    <property type="entry name" value="YeaO-like"/>
</dbReference>
<dbReference type="PANTHER" id="PTHR36849:SF1">
    <property type="entry name" value="CYTOPLASMIC PROTEIN"/>
    <property type="match status" value="1"/>
</dbReference>
<evidence type="ECO:0008006" key="4">
    <source>
        <dbReference type="Google" id="ProtNLM"/>
    </source>
</evidence>
<evidence type="ECO:0000313" key="2">
    <source>
        <dbReference type="EMBL" id="GAA3888534.1"/>
    </source>
</evidence>
<sequence>MSAESKKTDQTGADPTGADPTGADQTGADQMGADPTGAHAPAVTIVIKRAYDDASPSDGVRVLVDRLWPRGVTTEHAHLDAWLKDIAPTPELRTWWNHDPERLDDFAARYRAELDGNQATLKAIDEFWALSAAGGTTTLVYGAKDPVVNHARVLAEYLTGYPTGSHA</sequence>
<comment type="caution">
    <text evidence="2">The sequence shown here is derived from an EMBL/GenBank/DDBJ whole genome shotgun (WGS) entry which is preliminary data.</text>
</comment>
<keyword evidence="3" id="KW-1185">Reference proteome</keyword>
<dbReference type="Pfam" id="PF22752">
    <property type="entry name" value="DUF488-N3i"/>
    <property type="match status" value="1"/>
</dbReference>
<feature type="region of interest" description="Disordered" evidence="1">
    <location>
        <begin position="1"/>
        <end position="37"/>
    </location>
</feature>
<gene>
    <name evidence="2" type="ORF">GCM10022381_33030</name>
</gene>
<proteinExistence type="predicted"/>
<dbReference type="EMBL" id="BAABCN010000012">
    <property type="protein sequence ID" value="GAA3888534.1"/>
    <property type="molecule type" value="Genomic_DNA"/>
</dbReference>
<accession>A0ABP7KXU3</accession>
<protein>
    <recommendedName>
        <fullName evidence="4">DUF488 family protein</fullName>
    </recommendedName>
</protein>
<organism evidence="2 3">
    <name type="scientific">Leifsonia kafniensis</name>
    <dbReference type="NCBI Taxonomy" id="475957"/>
    <lineage>
        <taxon>Bacteria</taxon>
        <taxon>Bacillati</taxon>
        <taxon>Actinomycetota</taxon>
        <taxon>Actinomycetes</taxon>
        <taxon>Micrococcales</taxon>
        <taxon>Microbacteriaceae</taxon>
        <taxon>Leifsonia</taxon>
    </lineage>
</organism>